<keyword evidence="3" id="KW-0067">ATP-binding</keyword>
<evidence type="ECO:0000256" key="1">
    <source>
        <dbReference type="ARBA" id="ARBA00022598"/>
    </source>
</evidence>
<dbReference type="GO" id="GO:0005524">
    <property type="term" value="F:ATP binding"/>
    <property type="evidence" value="ECO:0007669"/>
    <property type="project" value="UniProtKB-KW"/>
</dbReference>
<dbReference type="Pfam" id="PF00152">
    <property type="entry name" value="tRNA-synt_2"/>
    <property type="match status" value="1"/>
</dbReference>
<reference evidence="5 6" key="1">
    <citation type="submission" date="2019-11" db="EMBL/GenBank/DDBJ databases">
        <title>Comparative genomics of hydrocarbon-degrading Desulfosarcina strains.</title>
        <authorList>
            <person name="Watanabe M."/>
            <person name="Kojima H."/>
            <person name="Fukui M."/>
        </authorList>
    </citation>
    <scope>NUCLEOTIDE SEQUENCE [LARGE SCALE GENOMIC DNA]</scope>
    <source>
        <strain evidence="5 6">PP31</strain>
    </source>
</reference>
<organism evidence="5 6">
    <name type="scientific">Desulfosarcina widdelii</name>
    <dbReference type="NCBI Taxonomy" id="947919"/>
    <lineage>
        <taxon>Bacteria</taxon>
        <taxon>Pseudomonadati</taxon>
        <taxon>Thermodesulfobacteriota</taxon>
        <taxon>Desulfobacteria</taxon>
        <taxon>Desulfobacterales</taxon>
        <taxon>Desulfosarcinaceae</taxon>
        <taxon>Desulfosarcina</taxon>
    </lineage>
</organism>
<evidence type="ECO:0000256" key="2">
    <source>
        <dbReference type="ARBA" id="ARBA00022741"/>
    </source>
</evidence>
<evidence type="ECO:0000256" key="3">
    <source>
        <dbReference type="ARBA" id="ARBA00022840"/>
    </source>
</evidence>
<dbReference type="NCBIfam" id="TIGR00462">
    <property type="entry name" value="genX"/>
    <property type="match status" value="1"/>
</dbReference>
<evidence type="ECO:0000259" key="4">
    <source>
        <dbReference type="PROSITE" id="PS50862"/>
    </source>
</evidence>
<dbReference type="GO" id="GO:0000049">
    <property type="term" value="F:tRNA binding"/>
    <property type="evidence" value="ECO:0007669"/>
    <property type="project" value="TreeGrafter"/>
</dbReference>
<dbReference type="PANTHER" id="PTHR42918">
    <property type="entry name" value="LYSYL-TRNA SYNTHETASE"/>
    <property type="match status" value="1"/>
</dbReference>
<name>A0A5K7ZEL4_9BACT</name>
<keyword evidence="1" id="KW-0436">Ligase</keyword>
<dbReference type="GO" id="GO:0005829">
    <property type="term" value="C:cytosol"/>
    <property type="evidence" value="ECO:0007669"/>
    <property type="project" value="TreeGrafter"/>
</dbReference>
<evidence type="ECO:0000313" key="6">
    <source>
        <dbReference type="Proteomes" id="UP000427769"/>
    </source>
</evidence>
<feature type="domain" description="Aminoacyl-transfer RNA synthetases class-II family profile" evidence="4">
    <location>
        <begin position="41"/>
        <end position="322"/>
    </location>
</feature>
<dbReference type="EMBL" id="AP021875">
    <property type="protein sequence ID" value="BBO74647.1"/>
    <property type="molecule type" value="Genomic_DNA"/>
</dbReference>
<dbReference type="InterPro" id="IPR004364">
    <property type="entry name" value="Aa-tRNA-synt_II"/>
</dbReference>
<dbReference type="Gene3D" id="3.30.930.10">
    <property type="entry name" value="Bira Bifunctional Protein, Domain 2"/>
    <property type="match status" value="1"/>
</dbReference>
<dbReference type="PANTHER" id="PTHR42918:SF6">
    <property type="entry name" value="ELONGATION FACTOR P--(R)-BETA-LYSINE LIGASE"/>
    <property type="match status" value="1"/>
</dbReference>
<dbReference type="AlphaFoldDB" id="A0A5K7ZEL4"/>
<evidence type="ECO:0000313" key="5">
    <source>
        <dbReference type="EMBL" id="BBO74647.1"/>
    </source>
</evidence>
<dbReference type="KEGG" id="dwd:DSCW_20640"/>
<dbReference type="RefSeq" id="WP_231715713.1">
    <property type="nucleotide sequence ID" value="NZ_AP021875.1"/>
</dbReference>
<keyword evidence="2" id="KW-0547">Nucleotide-binding</keyword>
<sequence>MTFFTGNEDQRRGPSCKSAMALRRQADIQSNLHLRARAIDAVRAFFVREGFLEVETPIRIPAPAPEAHIDAQESGDWFLHTSPELCMKRLLTAGCERIFQICRCFRKGERGGRHLPEMTLLEWYATGWDYLDLMRQCEELIGFVLGRLDRSPRLVYQGHAVDLSPPWERLTVDAAFRRFGGMTAGQALERDCFDEVMGIDIEPQLGLARPVFLYDYPAACGALARRKPEDPSVAERFELYIAGLELCNAFSELTDAKEQRERFAAENCTREKLGRSAYPPAEPFLRDLACMPPAAGNALGLDRLVMLLADAASIDGVVAFTPEEL</sequence>
<protein>
    <submittedName>
        <fullName evidence="5">EF-P lysine aminoacylase GenX</fullName>
    </submittedName>
</protein>
<gene>
    <name evidence="5" type="primary">genX</name>
    <name evidence="5" type="ORF">DSCW_20640</name>
</gene>
<keyword evidence="6" id="KW-1185">Reference proteome</keyword>
<dbReference type="SUPFAM" id="SSF55681">
    <property type="entry name" value="Class II aaRS and biotin synthetases"/>
    <property type="match status" value="1"/>
</dbReference>
<dbReference type="GO" id="GO:0004824">
    <property type="term" value="F:lysine-tRNA ligase activity"/>
    <property type="evidence" value="ECO:0007669"/>
    <property type="project" value="InterPro"/>
</dbReference>
<dbReference type="InterPro" id="IPR045864">
    <property type="entry name" value="aa-tRNA-synth_II/BPL/LPL"/>
</dbReference>
<dbReference type="GO" id="GO:0006430">
    <property type="term" value="P:lysyl-tRNA aminoacylation"/>
    <property type="evidence" value="ECO:0007669"/>
    <property type="project" value="InterPro"/>
</dbReference>
<dbReference type="PROSITE" id="PS50862">
    <property type="entry name" value="AA_TRNA_LIGASE_II"/>
    <property type="match status" value="1"/>
</dbReference>
<proteinExistence type="predicted"/>
<dbReference type="InterPro" id="IPR004525">
    <property type="entry name" value="EpmA"/>
</dbReference>
<dbReference type="Proteomes" id="UP000427769">
    <property type="component" value="Chromosome"/>
</dbReference>
<accession>A0A5K7ZEL4</accession>
<dbReference type="InterPro" id="IPR006195">
    <property type="entry name" value="aa-tRNA-synth_II"/>
</dbReference>